<feature type="region of interest" description="Disordered" evidence="1">
    <location>
        <begin position="68"/>
        <end position="87"/>
    </location>
</feature>
<proteinExistence type="predicted"/>
<gene>
    <name evidence="2" type="ORF">NDU88_001082</name>
</gene>
<sequence>MKTGGAPTDLKQCTNREERKQECPRLTLHLRVRSTRVAVITRKTVMQLNQGIKNLEGPSLRTPYRVTEQGHKEESPIGSLQKVGHSQ</sequence>
<organism evidence="2 3">
    <name type="scientific">Pleurodeles waltl</name>
    <name type="common">Iberian ribbed newt</name>
    <dbReference type="NCBI Taxonomy" id="8319"/>
    <lineage>
        <taxon>Eukaryota</taxon>
        <taxon>Metazoa</taxon>
        <taxon>Chordata</taxon>
        <taxon>Craniata</taxon>
        <taxon>Vertebrata</taxon>
        <taxon>Euteleostomi</taxon>
        <taxon>Amphibia</taxon>
        <taxon>Batrachia</taxon>
        <taxon>Caudata</taxon>
        <taxon>Salamandroidea</taxon>
        <taxon>Salamandridae</taxon>
        <taxon>Pleurodelinae</taxon>
        <taxon>Pleurodeles</taxon>
    </lineage>
</organism>
<protein>
    <submittedName>
        <fullName evidence="2">Uncharacterized protein</fullName>
    </submittedName>
</protein>
<name>A0AAV7UT92_PLEWA</name>
<reference evidence="2" key="1">
    <citation type="journal article" date="2022" name="bioRxiv">
        <title>Sequencing and chromosome-scale assembly of the giantPleurodeles waltlgenome.</title>
        <authorList>
            <person name="Brown T."/>
            <person name="Elewa A."/>
            <person name="Iarovenko S."/>
            <person name="Subramanian E."/>
            <person name="Araus A.J."/>
            <person name="Petzold A."/>
            <person name="Susuki M."/>
            <person name="Suzuki K.-i.T."/>
            <person name="Hayashi T."/>
            <person name="Toyoda A."/>
            <person name="Oliveira C."/>
            <person name="Osipova E."/>
            <person name="Leigh N.D."/>
            <person name="Simon A."/>
            <person name="Yun M.H."/>
        </authorList>
    </citation>
    <scope>NUCLEOTIDE SEQUENCE</scope>
    <source>
        <strain evidence="2">20211129_DDA</strain>
        <tissue evidence="2">Liver</tissue>
    </source>
</reference>
<dbReference type="Proteomes" id="UP001066276">
    <property type="component" value="Chromosome 2_2"/>
</dbReference>
<evidence type="ECO:0000313" key="3">
    <source>
        <dbReference type="Proteomes" id="UP001066276"/>
    </source>
</evidence>
<accession>A0AAV7UT92</accession>
<dbReference type="EMBL" id="JANPWB010000004">
    <property type="protein sequence ID" value="KAJ1191766.1"/>
    <property type="molecule type" value="Genomic_DNA"/>
</dbReference>
<keyword evidence="3" id="KW-1185">Reference proteome</keyword>
<evidence type="ECO:0000256" key="1">
    <source>
        <dbReference type="SAM" id="MobiDB-lite"/>
    </source>
</evidence>
<evidence type="ECO:0000313" key="2">
    <source>
        <dbReference type="EMBL" id="KAJ1191766.1"/>
    </source>
</evidence>
<comment type="caution">
    <text evidence="2">The sequence shown here is derived from an EMBL/GenBank/DDBJ whole genome shotgun (WGS) entry which is preliminary data.</text>
</comment>
<dbReference type="AlphaFoldDB" id="A0AAV7UT92"/>